<dbReference type="Proteomes" id="UP000238605">
    <property type="component" value="Unassembled WGS sequence"/>
</dbReference>
<name>A0A2S5SSE8_9BURK</name>
<keyword evidence="3" id="KW-1185">Reference proteome</keyword>
<dbReference type="EMBL" id="PSNX01000012">
    <property type="protein sequence ID" value="PPE65662.1"/>
    <property type="molecule type" value="Genomic_DNA"/>
</dbReference>
<sequence>MANRKIEDVEGIGPVIGEKLRAAGVKDTDGLLAAAKTPTQRKDLAAKTGLTDKQVLKFANMCDLYRVKGIGSEYSELLEAAGVDTVPELAQRKAANLHAALARANEAKKLTRRLPTEADVGQWIEQAKGLPRALEY</sequence>
<dbReference type="InterPro" id="IPR025567">
    <property type="entry name" value="DUF4332"/>
</dbReference>
<dbReference type="Gene3D" id="1.10.150.20">
    <property type="entry name" value="5' to 3' exonuclease, C-terminal subdomain"/>
    <property type="match status" value="2"/>
</dbReference>
<gene>
    <name evidence="2" type="ORF">C1704_13620</name>
</gene>
<evidence type="ECO:0000313" key="2">
    <source>
        <dbReference type="EMBL" id="PPE65662.1"/>
    </source>
</evidence>
<accession>A0A2S5SSE8</accession>
<evidence type="ECO:0000313" key="3">
    <source>
        <dbReference type="Proteomes" id="UP000238605"/>
    </source>
</evidence>
<dbReference type="OrthoDB" id="9794786at2"/>
<proteinExistence type="predicted"/>
<feature type="domain" description="DUF4332" evidence="1">
    <location>
        <begin position="10"/>
        <end position="129"/>
    </location>
</feature>
<dbReference type="Pfam" id="PF14229">
    <property type="entry name" value="DUF4332"/>
    <property type="match status" value="1"/>
</dbReference>
<dbReference type="RefSeq" id="WP_104303284.1">
    <property type="nucleotide sequence ID" value="NZ_PSNX01000012.1"/>
</dbReference>
<protein>
    <submittedName>
        <fullName evidence="2">DUF4332 domain-containing protein</fullName>
    </submittedName>
</protein>
<reference evidence="2 3" key="1">
    <citation type="submission" date="2018-02" db="EMBL/GenBank/DDBJ databases">
        <title>Reclassifiation of [Polyangium] brachysporum DSM 7029 as Guopingzhaonella breviflexa gen. nov., sp. nov., a member of the family Comamonadaceae.</title>
        <authorList>
            <person name="Tang B."/>
        </authorList>
    </citation>
    <scope>NUCLEOTIDE SEQUENCE [LARGE SCALE GENOMIC DNA]</scope>
    <source>
        <strain evidence="2 3">BCRC 80649</strain>
    </source>
</reference>
<dbReference type="AlphaFoldDB" id="A0A2S5SSE8"/>
<evidence type="ECO:0000259" key="1">
    <source>
        <dbReference type="Pfam" id="PF14229"/>
    </source>
</evidence>
<comment type="caution">
    <text evidence="2">The sequence shown here is derived from an EMBL/GenBank/DDBJ whole genome shotgun (WGS) entry which is preliminary data.</text>
</comment>
<organism evidence="2 3">
    <name type="scientific">Caldimonas caldifontis</name>
    <dbReference type="NCBI Taxonomy" id="1452508"/>
    <lineage>
        <taxon>Bacteria</taxon>
        <taxon>Pseudomonadati</taxon>
        <taxon>Pseudomonadota</taxon>
        <taxon>Betaproteobacteria</taxon>
        <taxon>Burkholderiales</taxon>
        <taxon>Sphaerotilaceae</taxon>
        <taxon>Caldimonas</taxon>
    </lineage>
</organism>